<feature type="transmembrane region" description="Helical" evidence="1">
    <location>
        <begin position="54"/>
        <end position="78"/>
    </location>
</feature>
<name>A0A1M7ZKS2_9HYPH</name>
<reference evidence="3 4" key="1">
    <citation type="submission" date="2016-12" db="EMBL/GenBank/DDBJ databases">
        <authorList>
            <person name="Song W.-J."/>
            <person name="Kurnit D.M."/>
        </authorList>
    </citation>
    <scope>NUCLEOTIDE SEQUENCE [LARGE SCALE GENOMIC DNA]</scope>
    <source>
        <strain evidence="3 4">DSM 19599</strain>
    </source>
</reference>
<keyword evidence="1" id="KW-0472">Membrane</keyword>
<keyword evidence="4" id="KW-1185">Reference proteome</keyword>
<dbReference type="PANTHER" id="PTHR43437">
    <property type="entry name" value="HYDROXYACYL-THIOESTER DEHYDRATASE TYPE 2, MITOCHONDRIAL-RELATED"/>
    <property type="match status" value="1"/>
</dbReference>
<evidence type="ECO:0000313" key="4">
    <source>
        <dbReference type="Proteomes" id="UP000186406"/>
    </source>
</evidence>
<gene>
    <name evidence="3" type="ORF">SAMN02745172_02160</name>
</gene>
<dbReference type="Proteomes" id="UP000186406">
    <property type="component" value="Unassembled WGS sequence"/>
</dbReference>
<dbReference type="EMBL" id="FRXO01000004">
    <property type="protein sequence ID" value="SHO65515.1"/>
    <property type="molecule type" value="Genomic_DNA"/>
</dbReference>
<dbReference type="RefSeq" id="WP_073628522.1">
    <property type="nucleotide sequence ID" value="NZ_FRXO01000004.1"/>
</dbReference>
<dbReference type="GO" id="GO:0019171">
    <property type="term" value="F:(3R)-hydroxyacyl-[acyl-carrier-protein] dehydratase activity"/>
    <property type="evidence" value="ECO:0007669"/>
    <property type="project" value="TreeGrafter"/>
</dbReference>
<dbReference type="InterPro" id="IPR029069">
    <property type="entry name" value="HotDog_dom_sf"/>
</dbReference>
<feature type="domain" description="MaoC-like" evidence="2">
    <location>
        <begin position="26"/>
        <end position="107"/>
    </location>
</feature>
<evidence type="ECO:0000313" key="3">
    <source>
        <dbReference type="EMBL" id="SHO65515.1"/>
    </source>
</evidence>
<dbReference type="PANTHER" id="PTHR43437:SF3">
    <property type="entry name" value="HYDROXYACYL-THIOESTER DEHYDRATASE TYPE 2, MITOCHONDRIAL"/>
    <property type="match status" value="1"/>
</dbReference>
<protein>
    <submittedName>
        <fullName evidence="3">Acyl dehydratase</fullName>
    </submittedName>
</protein>
<dbReference type="CDD" id="cd03441">
    <property type="entry name" value="R_hydratase_like"/>
    <property type="match status" value="1"/>
</dbReference>
<dbReference type="AlphaFoldDB" id="A0A1M7ZKS2"/>
<organism evidence="3 4">
    <name type="scientific">Pseudoxanthobacter soli DSM 19599</name>
    <dbReference type="NCBI Taxonomy" id="1123029"/>
    <lineage>
        <taxon>Bacteria</taxon>
        <taxon>Pseudomonadati</taxon>
        <taxon>Pseudomonadota</taxon>
        <taxon>Alphaproteobacteria</taxon>
        <taxon>Hyphomicrobiales</taxon>
        <taxon>Segnochrobactraceae</taxon>
        <taxon>Pseudoxanthobacter</taxon>
    </lineage>
</organism>
<dbReference type="SUPFAM" id="SSF54637">
    <property type="entry name" value="Thioesterase/thiol ester dehydrase-isomerase"/>
    <property type="match status" value="1"/>
</dbReference>
<proteinExistence type="predicted"/>
<dbReference type="InterPro" id="IPR002539">
    <property type="entry name" value="MaoC-like_dom"/>
</dbReference>
<evidence type="ECO:0000259" key="2">
    <source>
        <dbReference type="Pfam" id="PF01575"/>
    </source>
</evidence>
<dbReference type="Gene3D" id="3.10.129.10">
    <property type="entry name" value="Hotdog Thioesterase"/>
    <property type="match status" value="1"/>
</dbReference>
<evidence type="ECO:0000256" key="1">
    <source>
        <dbReference type="SAM" id="Phobius"/>
    </source>
</evidence>
<accession>A0A1M7ZKS2</accession>
<dbReference type="STRING" id="1123029.SAMN02745172_02160"/>
<dbReference type="OrthoDB" id="4235906at2"/>
<dbReference type="GO" id="GO:0006633">
    <property type="term" value="P:fatty acid biosynthetic process"/>
    <property type="evidence" value="ECO:0007669"/>
    <property type="project" value="TreeGrafter"/>
</dbReference>
<keyword evidence="1" id="KW-0812">Transmembrane</keyword>
<sequence>MVIGHKVEDLPFSLGDSFGKSHHFDVESVGLFATLAGDDNPLHHDAKAAAASRFGGLIVSGAQIIAVMIGCAASYFNARGRALGLGMNVSFRRAVNAGTTATIEWTIDSIAWKESLGGHVITTTGTLKTLEGATAASAVASCVFFG</sequence>
<dbReference type="InterPro" id="IPR050965">
    <property type="entry name" value="UPF0336/Enoyl-CoA_hydratase"/>
</dbReference>
<keyword evidence="1" id="KW-1133">Transmembrane helix</keyword>
<dbReference type="Pfam" id="PF01575">
    <property type="entry name" value="MaoC_dehydratas"/>
    <property type="match status" value="1"/>
</dbReference>